<feature type="transmembrane region" description="Helical" evidence="1">
    <location>
        <begin position="328"/>
        <end position="350"/>
    </location>
</feature>
<dbReference type="Proteomes" id="UP000183190">
    <property type="component" value="Unassembled WGS sequence"/>
</dbReference>
<evidence type="ECO:0000256" key="1">
    <source>
        <dbReference type="SAM" id="Phobius"/>
    </source>
</evidence>
<dbReference type="Gene3D" id="2.20.28.30">
    <property type="entry name" value="RNA polymerase ii, chain L"/>
    <property type="match status" value="2"/>
</dbReference>
<dbReference type="PANTHER" id="PTHR37826:SF3">
    <property type="entry name" value="J DOMAIN-CONTAINING PROTEIN"/>
    <property type="match status" value="1"/>
</dbReference>
<organism evidence="2 3">
    <name type="scientific">Ruminococcus flavefaciens</name>
    <dbReference type="NCBI Taxonomy" id="1265"/>
    <lineage>
        <taxon>Bacteria</taxon>
        <taxon>Bacillati</taxon>
        <taxon>Bacillota</taxon>
        <taxon>Clostridia</taxon>
        <taxon>Eubacteriales</taxon>
        <taxon>Oscillospiraceae</taxon>
        <taxon>Ruminococcus</taxon>
    </lineage>
</organism>
<accession>A0A1H6KZK8</accession>
<evidence type="ECO:0000313" key="3">
    <source>
        <dbReference type="Proteomes" id="UP000183190"/>
    </source>
</evidence>
<dbReference type="RefSeq" id="WP_074718124.1">
    <property type="nucleotide sequence ID" value="NZ_FNWV01000011.1"/>
</dbReference>
<dbReference type="OrthoDB" id="3182597at2"/>
<dbReference type="PANTHER" id="PTHR37826">
    <property type="entry name" value="FLOTILLIN BAND_7_5 DOMAIN PROTEIN"/>
    <property type="match status" value="1"/>
</dbReference>
<sequence>MEAVEYKCPNCNADLKFNPQTQKLDCEYCLSSFTVDEIKQICANTENSIPPEAVQLKEDFENNTHLYRCKSCGAEIMADSEQTALFCYYCHNPVILSGKMGGEFKPDKVIGFKLTKENAIACFKKWVGKRWFVPSDFKSVQQVEKLTGLYVPFWLADCHVNADYRAIGKQVRSWTSGSYRYTETKEYRIVRQGKLVTKGIPADGETKIEDLLMEAIEPFDYRELKDFSMSYLSGFYADKYDVDKAAVFPRIRVRSTQACTSLINSTISGYASVIPSVQQYNITNTDWHYTMLPVWFLSYNYKGKIYEFAVNGQTGKLAGTPPLSKGKLALFCAGLGLAIAGILTAIGGAVL</sequence>
<evidence type="ECO:0000313" key="2">
    <source>
        <dbReference type="EMBL" id="SEH77315.1"/>
    </source>
</evidence>
<evidence type="ECO:0008006" key="4">
    <source>
        <dbReference type="Google" id="ProtNLM"/>
    </source>
</evidence>
<dbReference type="AlphaFoldDB" id="A0A1H6KZK8"/>
<dbReference type="EMBL" id="FNWV01000011">
    <property type="protein sequence ID" value="SEH77315.1"/>
    <property type="molecule type" value="Genomic_DNA"/>
</dbReference>
<gene>
    <name evidence="2" type="ORF">SAMN02910265_02607</name>
</gene>
<reference evidence="2 3" key="1">
    <citation type="submission" date="2016-10" db="EMBL/GenBank/DDBJ databases">
        <authorList>
            <person name="de Groot N.N."/>
        </authorList>
    </citation>
    <scope>NUCLEOTIDE SEQUENCE [LARGE SCALE GENOMIC DNA]</scope>
    <source>
        <strain evidence="2 3">YAD2003</strain>
    </source>
</reference>
<keyword evidence="1" id="KW-0812">Transmembrane</keyword>
<keyword evidence="1" id="KW-0472">Membrane</keyword>
<name>A0A1H6KZK8_RUMFL</name>
<keyword evidence="1" id="KW-1133">Transmembrane helix</keyword>
<proteinExistence type="predicted"/>
<protein>
    <recommendedName>
        <fullName evidence="4">Replication restart DNA helicase PriA</fullName>
    </recommendedName>
</protein>